<evidence type="ECO:0000313" key="2">
    <source>
        <dbReference type="Proteomes" id="UP000094487"/>
    </source>
</evidence>
<dbReference type="AlphaFoldDB" id="A0A1E3LRY9"/>
<comment type="caution">
    <text evidence="1">The sequence shown here is derived from an EMBL/GenBank/DDBJ whole genome shotgun (WGS) entry which is preliminary data.</text>
</comment>
<dbReference type="STRING" id="1888892.BFL28_05360"/>
<evidence type="ECO:0008006" key="3">
    <source>
        <dbReference type="Google" id="ProtNLM"/>
    </source>
</evidence>
<dbReference type="Pfam" id="PF14081">
    <property type="entry name" value="DUF4262"/>
    <property type="match status" value="1"/>
</dbReference>
<dbReference type="InterPro" id="IPR025358">
    <property type="entry name" value="DUF4262"/>
</dbReference>
<name>A0A1E3LRY9_9SPHN</name>
<sequence>MAGSGFTPDGPSVPGTGATITRLDTPLGDLDEAERNFVDGIRQHGWMQTHALDEDEKPGFCFTTGCVATIGHPEMLVFKVDERVANQIFWVLYRWARNGKRVPRAVRIGGILPEDDAYVFTVATRHYAKYLGWSRWFYRGDDFVCLQIVWPDEAGVFPWEDGFDRNYINAQVDLTERGWAAEVAT</sequence>
<dbReference type="Proteomes" id="UP000094487">
    <property type="component" value="Unassembled WGS sequence"/>
</dbReference>
<proteinExistence type="predicted"/>
<gene>
    <name evidence="1" type="ORF">BFL28_05360</name>
</gene>
<dbReference type="EMBL" id="MDDS01000068">
    <property type="protein sequence ID" value="ODP36532.1"/>
    <property type="molecule type" value="Genomic_DNA"/>
</dbReference>
<reference evidence="1 2" key="1">
    <citation type="submission" date="2016-08" db="EMBL/GenBank/DDBJ databases">
        <title>Draft genome of the agarase producing Sphingomonas sp. MCT13.</title>
        <authorList>
            <person name="D'Andrea M.M."/>
            <person name="Rossolini G.M."/>
            <person name="Thaller M.C."/>
        </authorList>
    </citation>
    <scope>NUCLEOTIDE SEQUENCE [LARGE SCALE GENOMIC DNA]</scope>
    <source>
        <strain evidence="1 2">MCT13</strain>
    </source>
</reference>
<evidence type="ECO:0000313" key="1">
    <source>
        <dbReference type="EMBL" id="ODP36532.1"/>
    </source>
</evidence>
<keyword evidence="2" id="KW-1185">Reference proteome</keyword>
<organism evidence="1 2">
    <name type="scientific">Sphingomonas turrisvirgatae</name>
    <dbReference type="NCBI Taxonomy" id="1888892"/>
    <lineage>
        <taxon>Bacteria</taxon>
        <taxon>Pseudomonadati</taxon>
        <taxon>Pseudomonadota</taxon>
        <taxon>Alphaproteobacteria</taxon>
        <taxon>Sphingomonadales</taxon>
        <taxon>Sphingomonadaceae</taxon>
        <taxon>Sphingomonas</taxon>
    </lineage>
</organism>
<accession>A0A1E3LRY9</accession>
<protein>
    <recommendedName>
        <fullName evidence="3">DUF4262 domain-containing protein</fullName>
    </recommendedName>
</protein>